<dbReference type="Proteomes" id="UP000281112">
    <property type="component" value="Unassembled WGS sequence"/>
</dbReference>
<dbReference type="AlphaFoldDB" id="A0A3N9TJH2"/>
<protein>
    <submittedName>
        <fullName evidence="5">Porin family protein</fullName>
    </submittedName>
</protein>
<accession>A0A3N9TJH2</accession>
<evidence type="ECO:0000256" key="1">
    <source>
        <dbReference type="ARBA" id="ARBA00005710"/>
    </source>
</evidence>
<evidence type="ECO:0000256" key="2">
    <source>
        <dbReference type="ARBA" id="ARBA00023114"/>
    </source>
</evidence>
<dbReference type="GO" id="GO:0009279">
    <property type="term" value="C:cell outer membrane"/>
    <property type="evidence" value="ECO:0007669"/>
    <property type="project" value="InterPro"/>
</dbReference>
<dbReference type="EMBL" id="RJVQ01000002">
    <property type="protein sequence ID" value="RQW64311.1"/>
    <property type="molecule type" value="Genomic_DNA"/>
</dbReference>
<sequence>MKKTLLIPMLALFASSTTFANSLVYGGASAGSSEYLNDKSVSYSLYVGTGVIPFLGIEGGYTDFGKFDAAGGDIQAEAAYGALRPNVTFGPLQIYAKLGVNSWVLEGDAGVNIEDDDGVDEMWAVGADYAMFGPMALGIEYSNYSFGNKDVKSINATATFYFF</sequence>
<comment type="caution">
    <text evidence="5">The sequence shown here is derived from an EMBL/GenBank/DDBJ whole genome shotgun (WGS) entry which is preliminary data.</text>
</comment>
<dbReference type="Gene3D" id="2.40.160.20">
    <property type="match status" value="1"/>
</dbReference>
<keyword evidence="3" id="KW-0732">Signal</keyword>
<dbReference type="InterPro" id="IPR000498">
    <property type="entry name" value="OmpA-like_TM_dom"/>
</dbReference>
<dbReference type="RefSeq" id="WP_124936433.1">
    <property type="nucleotide sequence ID" value="NZ_RJVQ01000002.1"/>
</dbReference>
<feature type="domain" description="Outer membrane protein OmpA-like transmembrane" evidence="4">
    <location>
        <begin position="35"/>
        <end position="145"/>
    </location>
</feature>
<evidence type="ECO:0000313" key="5">
    <source>
        <dbReference type="EMBL" id="RQW64311.1"/>
    </source>
</evidence>
<keyword evidence="2" id="KW-0812">Transmembrane</keyword>
<keyword evidence="2" id="KW-0813">Transport</keyword>
<dbReference type="OrthoDB" id="5622477at2"/>
<proteinExistence type="inferred from homology"/>
<organism evidence="5 6">
    <name type="scientific">Vibrio viridaestus</name>
    <dbReference type="NCBI Taxonomy" id="2487322"/>
    <lineage>
        <taxon>Bacteria</taxon>
        <taxon>Pseudomonadati</taxon>
        <taxon>Pseudomonadota</taxon>
        <taxon>Gammaproteobacteria</taxon>
        <taxon>Vibrionales</taxon>
        <taxon>Vibrionaceae</taxon>
        <taxon>Vibrio</taxon>
    </lineage>
</organism>
<reference evidence="5 6" key="1">
    <citation type="submission" date="2018-11" db="EMBL/GenBank/DDBJ databases">
        <title>Vibrio LJC006 sp. nov., isolated from seawater during the bloom of the enteromorpha.</title>
        <authorList>
            <person name="Liang J."/>
        </authorList>
    </citation>
    <scope>NUCLEOTIDE SEQUENCE [LARGE SCALE GENOMIC DNA]</scope>
    <source>
        <strain evidence="5 6">LJC006</strain>
    </source>
</reference>
<dbReference type="SUPFAM" id="SSF56925">
    <property type="entry name" value="OMPA-like"/>
    <property type="match status" value="1"/>
</dbReference>
<name>A0A3N9TJH2_9VIBR</name>
<keyword evidence="6" id="KW-1185">Reference proteome</keyword>
<feature type="signal peptide" evidence="3">
    <location>
        <begin position="1"/>
        <end position="20"/>
    </location>
</feature>
<evidence type="ECO:0000259" key="4">
    <source>
        <dbReference type="Pfam" id="PF01389"/>
    </source>
</evidence>
<dbReference type="GO" id="GO:0046930">
    <property type="term" value="C:pore complex"/>
    <property type="evidence" value="ECO:0007669"/>
    <property type="project" value="UniProtKB-KW"/>
</dbReference>
<gene>
    <name evidence="5" type="ORF">EES38_06965</name>
</gene>
<evidence type="ECO:0000256" key="3">
    <source>
        <dbReference type="SAM" id="SignalP"/>
    </source>
</evidence>
<keyword evidence="2" id="KW-0626">Porin</keyword>
<dbReference type="GO" id="GO:0015288">
    <property type="term" value="F:porin activity"/>
    <property type="evidence" value="ECO:0007669"/>
    <property type="project" value="UniProtKB-KW"/>
</dbReference>
<comment type="similarity">
    <text evidence="1">Belongs to the outer membrane OOP (TC 1.B.6) superfamily. OmpA family.</text>
</comment>
<dbReference type="InterPro" id="IPR011250">
    <property type="entry name" value="OMP/PagP_B-barrel"/>
</dbReference>
<keyword evidence="2" id="KW-0406">Ion transport</keyword>
<dbReference type="Pfam" id="PF01389">
    <property type="entry name" value="OmpA_membrane"/>
    <property type="match status" value="1"/>
</dbReference>
<feature type="chain" id="PRO_5018337529" evidence="3">
    <location>
        <begin position="21"/>
        <end position="163"/>
    </location>
</feature>
<evidence type="ECO:0000313" key="6">
    <source>
        <dbReference type="Proteomes" id="UP000281112"/>
    </source>
</evidence>